<organism evidence="24 25">
    <name type="scientific">Cnephaeus nilssonii</name>
    <name type="common">Northern bat</name>
    <name type="synonym">Eptesicus nilssonii</name>
    <dbReference type="NCBI Taxonomy" id="3371016"/>
    <lineage>
        <taxon>Eukaryota</taxon>
        <taxon>Metazoa</taxon>
        <taxon>Chordata</taxon>
        <taxon>Craniata</taxon>
        <taxon>Vertebrata</taxon>
        <taxon>Euteleostomi</taxon>
        <taxon>Mammalia</taxon>
        <taxon>Eutheria</taxon>
        <taxon>Laurasiatheria</taxon>
        <taxon>Chiroptera</taxon>
        <taxon>Yangochiroptera</taxon>
        <taxon>Vespertilionidae</taxon>
        <taxon>Cnephaeus</taxon>
    </lineage>
</organism>
<keyword evidence="14 23" id="KW-0456">Lyase</keyword>
<dbReference type="Pfam" id="PF00282">
    <property type="entry name" value="Pyridoxal_deC"/>
    <property type="match status" value="1"/>
</dbReference>
<comment type="subunit">
    <text evidence="6">Homodimer.</text>
</comment>
<sequence length="83" mass="9109">MMLIMTRKGNYVLLCTLGGAISNMYAMLIARFKMFPEVKEKGMAAVPRLIAFTSEHSHFSLKKGAAALGIGTDSVILIKCDER</sequence>
<evidence type="ECO:0000256" key="7">
    <source>
        <dbReference type="ARBA" id="ARBA00012421"/>
    </source>
</evidence>
<comment type="function">
    <text evidence="18">Catalyzes the production of GABA.</text>
</comment>
<keyword evidence="12" id="KW-0333">Golgi apparatus</keyword>
<evidence type="ECO:0000256" key="4">
    <source>
        <dbReference type="ARBA" id="ARBA00004541"/>
    </source>
</evidence>
<keyword evidence="8" id="KW-1003">Cell membrane</keyword>
<keyword evidence="13" id="KW-0564">Palmitate</keyword>
<dbReference type="GO" id="GO:0042734">
    <property type="term" value="C:presynaptic membrane"/>
    <property type="evidence" value="ECO:0007669"/>
    <property type="project" value="UniProtKB-SubCell"/>
</dbReference>
<keyword evidence="25" id="KW-1185">Reference proteome</keyword>
<dbReference type="InterPro" id="IPR002129">
    <property type="entry name" value="PyrdxlP-dep_de-COase"/>
</dbReference>
<protein>
    <recommendedName>
        <fullName evidence="20">Glutamate decarboxylase 2</fullName>
        <ecNumber evidence="7">4.1.1.15</ecNumber>
    </recommendedName>
    <alternativeName>
        <fullName evidence="22">65 kDa glutamic acid decarboxylase</fullName>
    </alternativeName>
    <alternativeName>
        <fullName evidence="21">Glutamate decarboxylase 65 kDa isoform</fullName>
    </alternativeName>
</protein>
<evidence type="ECO:0000256" key="5">
    <source>
        <dbReference type="ARBA" id="ARBA00009533"/>
    </source>
</evidence>
<reference evidence="24" key="1">
    <citation type="submission" date="2023-06" db="EMBL/GenBank/DDBJ databases">
        <title>Reference genome for the Northern bat (Eptesicus nilssonii), a most northern bat species.</title>
        <authorList>
            <person name="Laine V.N."/>
            <person name="Pulliainen A.T."/>
            <person name="Lilley T.M."/>
        </authorList>
    </citation>
    <scope>NUCLEOTIDE SEQUENCE</scope>
    <source>
        <strain evidence="24">BLF_Eptnil</strain>
        <tissue evidence="24">Kidney</tissue>
    </source>
</reference>
<evidence type="ECO:0000256" key="2">
    <source>
        <dbReference type="ARBA" id="ARBA00004255"/>
    </source>
</evidence>
<evidence type="ECO:0000256" key="21">
    <source>
        <dbReference type="ARBA" id="ARBA00041381"/>
    </source>
</evidence>
<evidence type="ECO:0000256" key="11">
    <source>
        <dbReference type="ARBA" id="ARBA00023018"/>
    </source>
</evidence>
<dbReference type="GO" id="GO:0031410">
    <property type="term" value="C:cytoplasmic vesicle"/>
    <property type="evidence" value="ECO:0007669"/>
    <property type="project" value="UniProtKB-SubCell"/>
</dbReference>
<keyword evidence="10 23" id="KW-0663">Pyridoxal phosphate</keyword>
<evidence type="ECO:0000313" key="25">
    <source>
        <dbReference type="Proteomes" id="UP001177744"/>
    </source>
</evidence>
<keyword evidence="9" id="KW-0210">Decarboxylase</keyword>
<dbReference type="EMBL" id="JAULJE010000002">
    <property type="protein sequence ID" value="KAK1345546.1"/>
    <property type="molecule type" value="Genomic_DNA"/>
</dbReference>
<evidence type="ECO:0000256" key="19">
    <source>
        <dbReference type="ARBA" id="ARBA00037840"/>
    </source>
</evidence>
<dbReference type="GO" id="GO:0030170">
    <property type="term" value="F:pyridoxal phosphate binding"/>
    <property type="evidence" value="ECO:0007669"/>
    <property type="project" value="InterPro"/>
</dbReference>
<evidence type="ECO:0000256" key="12">
    <source>
        <dbReference type="ARBA" id="ARBA00023034"/>
    </source>
</evidence>
<dbReference type="PANTHER" id="PTHR45677">
    <property type="entry name" value="GLUTAMATE DECARBOXYLASE-RELATED"/>
    <property type="match status" value="1"/>
</dbReference>
<dbReference type="EC" id="4.1.1.15" evidence="7"/>
<evidence type="ECO:0000256" key="13">
    <source>
        <dbReference type="ARBA" id="ARBA00023139"/>
    </source>
</evidence>
<evidence type="ECO:0000313" key="24">
    <source>
        <dbReference type="EMBL" id="KAK1345546.1"/>
    </source>
</evidence>
<evidence type="ECO:0000256" key="20">
    <source>
        <dbReference type="ARBA" id="ARBA00040577"/>
    </source>
</evidence>
<evidence type="ECO:0000256" key="18">
    <source>
        <dbReference type="ARBA" id="ARBA00037048"/>
    </source>
</evidence>
<evidence type="ECO:0000256" key="8">
    <source>
        <dbReference type="ARBA" id="ARBA00022475"/>
    </source>
</evidence>
<comment type="cofactor">
    <cofactor evidence="1 23">
        <name>pyridoxal 5'-phosphate</name>
        <dbReference type="ChEBI" id="CHEBI:597326"/>
    </cofactor>
</comment>
<evidence type="ECO:0000256" key="1">
    <source>
        <dbReference type="ARBA" id="ARBA00001933"/>
    </source>
</evidence>
<evidence type="ECO:0000256" key="16">
    <source>
        <dbReference type="ARBA" id="ARBA00023288"/>
    </source>
</evidence>
<accession>A0AA40IAD9</accession>
<dbReference type="GO" id="GO:0000139">
    <property type="term" value="C:Golgi membrane"/>
    <property type="evidence" value="ECO:0007669"/>
    <property type="project" value="UniProtKB-SubCell"/>
</dbReference>
<evidence type="ECO:0000256" key="9">
    <source>
        <dbReference type="ARBA" id="ARBA00022793"/>
    </source>
</evidence>
<evidence type="ECO:0000256" key="15">
    <source>
        <dbReference type="ARBA" id="ARBA00023273"/>
    </source>
</evidence>
<evidence type="ECO:0000256" key="17">
    <source>
        <dbReference type="ARBA" id="ARBA00023329"/>
    </source>
</evidence>
<proteinExistence type="inferred from homology"/>
<dbReference type="AlphaFoldDB" id="A0AA40IAD9"/>
<dbReference type="SUPFAM" id="SSF53383">
    <property type="entry name" value="PLP-dependent transferases"/>
    <property type="match status" value="1"/>
</dbReference>
<evidence type="ECO:0000256" key="6">
    <source>
        <dbReference type="ARBA" id="ARBA00011738"/>
    </source>
</evidence>
<dbReference type="PANTHER" id="PTHR45677:SF11">
    <property type="entry name" value="GLUTAMATE DECARBOXYLASE 2"/>
    <property type="match status" value="1"/>
</dbReference>
<dbReference type="GO" id="GO:0005829">
    <property type="term" value="C:cytosol"/>
    <property type="evidence" value="ECO:0007669"/>
    <property type="project" value="UniProtKB-SubCell"/>
</dbReference>
<dbReference type="InterPro" id="IPR015421">
    <property type="entry name" value="PyrdxlP-dep_Trfase_major"/>
</dbReference>
<dbReference type="Gene3D" id="3.40.640.10">
    <property type="entry name" value="Type I PLP-dependent aspartate aminotransferase-like (Major domain)"/>
    <property type="match status" value="1"/>
</dbReference>
<keyword evidence="8" id="KW-0472">Membrane</keyword>
<name>A0AA40IAD9_CNENI</name>
<evidence type="ECO:0000256" key="3">
    <source>
        <dbReference type="ARBA" id="ARBA00004514"/>
    </source>
</evidence>
<comment type="similarity">
    <text evidence="5 23">Belongs to the group II decarboxylase family.</text>
</comment>
<gene>
    <name evidence="24" type="ORF">QTO34_008004</name>
</gene>
<keyword evidence="16" id="KW-0449">Lipoprotein</keyword>
<dbReference type="Proteomes" id="UP001177744">
    <property type="component" value="Unassembled WGS sequence"/>
</dbReference>
<comment type="caution">
    <text evidence="24">The sequence shown here is derived from an EMBL/GenBank/DDBJ whole genome shotgun (WGS) entry which is preliminary data.</text>
</comment>
<evidence type="ECO:0000256" key="10">
    <source>
        <dbReference type="ARBA" id="ARBA00022898"/>
    </source>
</evidence>
<dbReference type="GO" id="GO:0009449">
    <property type="term" value="P:gamma-aminobutyric acid biosynthetic process"/>
    <property type="evidence" value="ECO:0007669"/>
    <property type="project" value="TreeGrafter"/>
</dbReference>
<evidence type="ECO:0000256" key="23">
    <source>
        <dbReference type="RuleBase" id="RU000382"/>
    </source>
</evidence>
<dbReference type="InterPro" id="IPR015424">
    <property type="entry name" value="PyrdxlP-dep_Trfase"/>
</dbReference>
<keyword evidence="17" id="KW-0968">Cytoplasmic vesicle</keyword>
<evidence type="ECO:0000256" key="22">
    <source>
        <dbReference type="ARBA" id="ARBA00043203"/>
    </source>
</evidence>
<dbReference type="GO" id="GO:0006540">
    <property type="term" value="P:gamma-aminobutyrate shunt"/>
    <property type="evidence" value="ECO:0007669"/>
    <property type="project" value="TreeGrafter"/>
</dbReference>
<dbReference type="GO" id="GO:0004351">
    <property type="term" value="F:glutamate decarboxylase activity"/>
    <property type="evidence" value="ECO:0007669"/>
    <property type="project" value="UniProtKB-EC"/>
</dbReference>
<keyword evidence="15" id="KW-0966">Cell projection</keyword>
<evidence type="ECO:0000256" key="14">
    <source>
        <dbReference type="ARBA" id="ARBA00023239"/>
    </source>
</evidence>
<comment type="subcellular location">
    <subcellularLocation>
        <location evidence="3">Cytoplasm</location>
        <location evidence="3">Cytosol</location>
    </subcellularLocation>
    <subcellularLocation>
        <location evidence="4">Cytoplasmic vesicle</location>
    </subcellularLocation>
    <subcellularLocation>
        <location evidence="2">Golgi apparatus membrane</location>
        <topology evidence="2">Peripheral membrane protein</topology>
        <orientation evidence="2">Cytoplasmic side</orientation>
    </subcellularLocation>
    <subcellularLocation>
        <location evidence="19">Presynaptic cell membrane</location>
        <topology evidence="19">Lipid-anchor</topology>
    </subcellularLocation>
</comment>
<keyword evidence="11" id="KW-0770">Synapse</keyword>